<evidence type="ECO:0000313" key="3">
    <source>
        <dbReference type="Proteomes" id="UP000520156"/>
    </source>
</evidence>
<comment type="caution">
    <text evidence="2">The sequence shown here is derived from an EMBL/GenBank/DDBJ whole genome shotgun (WGS) entry which is preliminary data.</text>
</comment>
<evidence type="ECO:0000313" key="2">
    <source>
        <dbReference type="EMBL" id="MBC2652052.1"/>
    </source>
</evidence>
<feature type="chain" id="PRO_5030712552" evidence="1">
    <location>
        <begin position="20"/>
        <end position="165"/>
    </location>
</feature>
<keyword evidence="1" id="KW-0732">Signal</keyword>
<keyword evidence="3" id="KW-1185">Reference proteome</keyword>
<dbReference type="RefSeq" id="WP_185683471.1">
    <property type="nucleotide sequence ID" value="NZ_JACLAU010000014.1"/>
</dbReference>
<dbReference type="EMBL" id="JACLAU010000014">
    <property type="protein sequence ID" value="MBC2652052.1"/>
    <property type="molecule type" value="Genomic_DNA"/>
</dbReference>
<organism evidence="2 3">
    <name type="scientific">Novosphingobium aerophilum</name>
    <dbReference type="NCBI Taxonomy" id="2839843"/>
    <lineage>
        <taxon>Bacteria</taxon>
        <taxon>Pseudomonadati</taxon>
        <taxon>Pseudomonadota</taxon>
        <taxon>Alphaproteobacteria</taxon>
        <taxon>Sphingomonadales</taxon>
        <taxon>Sphingomonadaceae</taxon>
        <taxon>Novosphingobium</taxon>
    </lineage>
</organism>
<evidence type="ECO:0000256" key="1">
    <source>
        <dbReference type="SAM" id="SignalP"/>
    </source>
</evidence>
<name>A0A7X1F7Z2_9SPHN</name>
<proteinExistence type="predicted"/>
<protein>
    <submittedName>
        <fullName evidence="2">Uncharacterized protein</fullName>
    </submittedName>
</protein>
<sequence>MKRALIVVCGFSVMCSASAGAQAKIDFALYEGKPVVRTGEGGTKITKNGIDYWTSGEPPRRYQVIAMVQDKRDEFWDGGHAVGSPSIAAKVKKAGGDAVIIQSENEAGHGGGYSSTTGSASGGLGWLFGFGASGGSKTITRMVVVKYLPDIADPASPPSPSNPTQ</sequence>
<dbReference type="Proteomes" id="UP000520156">
    <property type="component" value="Unassembled WGS sequence"/>
</dbReference>
<gene>
    <name evidence="2" type="ORF">H7F49_10080</name>
</gene>
<feature type="signal peptide" evidence="1">
    <location>
        <begin position="1"/>
        <end position="19"/>
    </location>
</feature>
<dbReference type="AlphaFoldDB" id="A0A7X1F7Z2"/>
<reference evidence="2 3" key="1">
    <citation type="submission" date="2020-08" db="EMBL/GenBank/DDBJ databases">
        <title>The genome sequence of Novosphingobium flavum 4Y4.</title>
        <authorList>
            <person name="Liu Y."/>
        </authorList>
    </citation>
    <scope>NUCLEOTIDE SEQUENCE [LARGE SCALE GENOMIC DNA]</scope>
    <source>
        <strain evidence="2 3">4Y4</strain>
    </source>
</reference>
<accession>A0A7X1F7Z2</accession>